<sequence length="242" mass="28105">MKSRLSATLCLLILTLVHGPAVAQSLQLRGVVQDRVEKKGLSGVQLFNMFDSSAAFTDSNGAFILQASKGQLIEIRYPGYVVERFRISEGHVPPYFKLYLDKIALLDHDKYAGRELTAYQRDSIERYELYKTTLEFPRMSGVDKVASPFSAMSKSNRQKWQFQEEFALREQERYIDFTFNEQLVKQISGLEGEDLVRYMRRYRPGYQKLRSMDTYELYNYIRTTSGYYRRSGKPTFPRNSGG</sequence>
<proteinExistence type="predicted"/>
<evidence type="ECO:0000313" key="3">
    <source>
        <dbReference type="Proteomes" id="UP001501410"/>
    </source>
</evidence>
<keyword evidence="3" id="KW-1185">Reference proteome</keyword>
<dbReference type="RefSeq" id="WP_344828478.1">
    <property type="nucleotide sequence ID" value="NZ_BAABEZ010000024.1"/>
</dbReference>
<organism evidence="2 3">
    <name type="scientific">Rurimicrobium arvi</name>
    <dbReference type="NCBI Taxonomy" id="2049916"/>
    <lineage>
        <taxon>Bacteria</taxon>
        <taxon>Pseudomonadati</taxon>
        <taxon>Bacteroidota</taxon>
        <taxon>Chitinophagia</taxon>
        <taxon>Chitinophagales</taxon>
        <taxon>Chitinophagaceae</taxon>
        <taxon>Rurimicrobium</taxon>
    </lineage>
</organism>
<dbReference type="SUPFAM" id="SSF49464">
    <property type="entry name" value="Carboxypeptidase regulatory domain-like"/>
    <property type="match status" value="1"/>
</dbReference>
<feature type="chain" id="PRO_5045471807" description="Carboxypeptidase-like regulatory domain-containing protein" evidence="1">
    <location>
        <begin position="24"/>
        <end position="242"/>
    </location>
</feature>
<reference evidence="3" key="1">
    <citation type="journal article" date="2019" name="Int. J. Syst. Evol. Microbiol.">
        <title>The Global Catalogue of Microorganisms (GCM) 10K type strain sequencing project: providing services to taxonomists for standard genome sequencing and annotation.</title>
        <authorList>
            <consortium name="The Broad Institute Genomics Platform"/>
            <consortium name="The Broad Institute Genome Sequencing Center for Infectious Disease"/>
            <person name="Wu L."/>
            <person name="Ma J."/>
        </authorList>
    </citation>
    <scope>NUCLEOTIDE SEQUENCE [LARGE SCALE GENOMIC DNA]</scope>
    <source>
        <strain evidence="3">JCM 31921</strain>
    </source>
</reference>
<evidence type="ECO:0008006" key="4">
    <source>
        <dbReference type="Google" id="ProtNLM"/>
    </source>
</evidence>
<evidence type="ECO:0000256" key="1">
    <source>
        <dbReference type="SAM" id="SignalP"/>
    </source>
</evidence>
<comment type="caution">
    <text evidence="2">The sequence shown here is derived from an EMBL/GenBank/DDBJ whole genome shotgun (WGS) entry which is preliminary data.</text>
</comment>
<protein>
    <recommendedName>
        <fullName evidence="4">Carboxypeptidase-like regulatory domain-containing protein</fullName>
    </recommendedName>
</protein>
<dbReference type="InterPro" id="IPR008969">
    <property type="entry name" value="CarboxyPept-like_regulatory"/>
</dbReference>
<gene>
    <name evidence="2" type="ORF">GCM10023092_27830</name>
</gene>
<keyword evidence="1" id="KW-0732">Signal</keyword>
<evidence type="ECO:0000313" key="2">
    <source>
        <dbReference type="EMBL" id="GAA4458850.1"/>
    </source>
</evidence>
<feature type="signal peptide" evidence="1">
    <location>
        <begin position="1"/>
        <end position="23"/>
    </location>
</feature>
<name>A0ABP8MZV6_9BACT</name>
<dbReference type="EMBL" id="BAABEZ010000024">
    <property type="protein sequence ID" value="GAA4458850.1"/>
    <property type="molecule type" value="Genomic_DNA"/>
</dbReference>
<accession>A0ABP8MZV6</accession>
<dbReference type="Proteomes" id="UP001501410">
    <property type="component" value="Unassembled WGS sequence"/>
</dbReference>